<accession>A0A9Q4EN03</accession>
<reference evidence="1" key="1">
    <citation type="submission" date="2022-02" db="EMBL/GenBank/DDBJ databases">
        <title>Crop Bioprotection Bacillus Genome Sequencing.</title>
        <authorList>
            <person name="Dunlap C."/>
        </authorList>
    </citation>
    <scope>NUCLEOTIDE SEQUENCE</scope>
    <source>
        <strain evidence="1">EC49O2N-C10</strain>
    </source>
</reference>
<name>A0A9Q4EN03_9BACI</name>
<comment type="caution">
    <text evidence="1">The sequence shown here is derived from an EMBL/GenBank/DDBJ whole genome shotgun (WGS) entry which is preliminary data.</text>
</comment>
<proteinExistence type="predicted"/>
<dbReference type="RefSeq" id="WP_268522762.1">
    <property type="nucleotide sequence ID" value="NZ_JALAWA010000013.1"/>
</dbReference>
<gene>
    <name evidence="1" type="ORF">MOF03_18810</name>
</gene>
<sequence length="179" mass="21057">MFKWNFFDSIEICNHNNELHSTETQKAFEQIVLDYNSDKNQFVYLISHRGKSFFLKSSKWPQDFADILGYTQIEIENLCSVHQSNNLDNLVAVIEENFKVKNVTECYKEMLPMIQLASPVMVTSVNIYLTPDDGKINIYKIDIHKSAEFCRIKFNEMKKHIPDNNVFREIIRRITGPQQ</sequence>
<dbReference type="Proteomes" id="UP001073053">
    <property type="component" value="Unassembled WGS sequence"/>
</dbReference>
<evidence type="ECO:0000313" key="1">
    <source>
        <dbReference type="EMBL" id="MCY9186660.1"/>
    </source>
</evidence>
<organism evidence="1 2">
    <name type="scientific">Bacillus halotolerans</name>
    <dbReference type="NCBI Taxonomy" id="260554"/>
    <lineage>
        <taxon>Bacteria</taxon>
        <taxon>Bacillati</taxon>
        <taxon>Bacillota</taxon>
        <taxon>Bacilli</taxon>
        <taxon>Bacillales</taxon>
        <taxon>Bacillaceae</taxon>
        <taxon>Bacillus</taxon>
    </lineage>
</organism>
<dbReference type="AlphaFoldDB" id="A0A9Q4EN03"/>
<protein>
    <submittedName>
        <fullName evidence="1">Uncharacterized protein</fullName>
    </submittedName>
</protein>
<dbReference type="EMBL" id="JALAWA010000013">
    <property type="protein sequence ID" value="MCY9186660.1"/>
    <property type="molecule type" value="Genomic_DNA"/>
</dbReference>
<evidence type="ECO:0000313" key="2">
    <source>
        <dbReference type="Proteomes" id="UP001073053"/>
    </source>
</evidence>